<protein>
    <recommendedName>
        <fullName evidence="1">Glyceraldehyde 3-phosphate dehydrogenase NAD(P) binding domain-containing protein</fullName>
    </recommendedName>
</protein>
<dbReference type="InterPro" id="IPR036291">
    <property type="entry name" value="NAD(P)-bd_dom_sf"/>
</dbReference>
<dbReference type="Proteomes" id="UP000773614">
    <property type="component" value="Unassembled WGS sequence"/>
</dbReference>
<accession>A0A964T1L9</accession>
<organism evidence="2 3">
    <name type="scientific">Propylenella binzhouense</name>
    <dbReference type="NCBI Taxonomy" id="2555902"/>
    <lineage>
        <taxon>Bacteria</taxon>
        <taxon>Pseudomonadati</taxon>
        <taxon>Pseudomonadota</taxon>
        <taxon>Alphaproteobacteria</taxon>
        <taxon>Hyphomicrobiales</taxon>
        <taxon>Propylenellaceae</taxon>
        <taxon>Propylenella</taxon>
    </lineage>
</organism>
<dbReference type="InterPro" id="IPR015943">
    <property type="entry name" value="WD40/YVTN_repeat-like_dom_sf"/>
</dbReference>
<keyword evidence="3" id="KW-1185">Reference proteome</keyword>
<proteinExistence type="predicted"/>
<dbReference type="GO" id="GO:0051287">
    <property type="term" value="F:NAD binding"/>
    <property type="evidence" value="ECO:0007669"/>
    <property type="project" value="InterPro"/>
</dbReference>
<feature type="domain" description="Glyceraldehyde 3-phosphate dehydrogenase NAD(P) binding" evidence="1">
    <location>
        <begin position="2"/>
        <end position="112"/>
    </location>
</feature>
<dbReference type="RefSeq" id="WP_161138660.1">
    <property type="nucleotide sequence ID" value="NZ_SPKJ01000002.1"/>
</dbReference>
<dbReference type="EMBL" id="SPKJ01000002">
    <property type="protein sequence ID" value="MYZ46319.1"/>
    <property type="molecule type" value="Genomic_DNA"/>
</dbReference>
<dbReference type="AlphaFoldDB" id="A0A964T1L9"/>
<dbReference type="InterPro" id="IPR020828">
    <property type="entry name" value="GlycerAld_3-P_DH_NAD(P)-bd"/>
</dbReference>
<evidence type="ECO:0000313" key="2">
    <source>
        <dbReference type="EMBL" id="MYZ46319.1"/>
    </source>
</evidence>
<comment type="caution">
    <text evidence="2">The sequence shown here is derived from an EMBL/GenBank/DDBJ whole genome shotgun (WGS) entry which is preliminary data.</text>
</comment>
<sequence length="191" mass="20584">MVRVAVNGYGVIGKRVADAVVQQSEIVLAGISDIGRDWRLHVATARGLRLFGATAEHADAVSSAGLDEVDIVVECPPKRIAARNADEYRRRARTRTPILQREPVSLVEVASDGTVYAFMLGHGQLRASEPAAMFATVSEGFGTSYLLHLTVDPSDPNRLFAASADGEILHSIDHGRTWRRLAGAAPAENKE</sequence>
<evidence type="ECO:0000313" key="3">
    <source>
        <dbReference type="Proteomes" id="UP000773614"/>
    </source>
</evidence>
<dbReference type="SMART" id="SM00846">
    <property type="entry name" value="Gp_dh_N"/>
    <property type="match status" value="1"/>
</dbReference>
<dbReference type="Gene3D" id="2.130.10.10">
    <property type="entry name" value="YVTN repeat-like/Quinoprotein amine dehydrogenase"/>
    <property type="match status" value="1"/>
</dbReference>
<reference evidence="2" key="1">
    <citation type="submission" date="2019-03" db="EMBL/GenBank/DDBJ databases">
        <title>Afifella sp. nov., isolated from activated sludge.</title>
        <authorList>
            <person name="Li Q."/>
            <person name="Liu Y."/>
        </authorList>
    </citation>
    <scope>NUCLEOTIDE SEQUENCE</scope>
    <source>
        <strain evidence="2">L72</strain>
    </source>
</reference>
<dbReference type="Gene3D" id="3.40.50.720">
    <property type="entry name" value="NAD(P)-binding Rossmann-like Domain"/>
    <property type="match status" value="1"/>
</dbReference>
<evidence type="ECO:0000259" key="1">
    <source>
        <dbReference type="SMART" id="SM00846"/>
    </source>
</evidence>
<name>A0A964T1L9_9HYPH</name>
<dbReference type="SUPFAM" id="SSF51735">
    <property type="entry name" value="NAD(P)-binding Rossmann-fold domains"/>
    <property type="match status" value="1"/>
</dbReference>
<gene>
    <name evidence="2" type="ORF">E4O86_01095</name>
</gene>
<dbReference type="OrthoDB" id="9764804at2"/>
<dbReference type="SUPFAM" id="SSF110296">
    <property type="entry name" value="Oligoxyloglucan reducing end-specific cellobiohydrolase"/>
    <property type="match status" value="1"/>
</dbReference>